<protein>
    <recommendedName>
        <fullName evidence="4">Lipoprotein</fullName>
    </recommendedName>
</protein>
<dbReference type="Proteomes" id="UP000215563">
    <property type="component" value="Unassembled WGS sequence"/>
</dbReference>
<dbReference type="OrthoDB" id="195526at2"/>
<evidence type="ECO:0000256" key="1">
    <source>
        <dbReference type="SAM" id="SignalP"/>
    </source>
</evidence>
<dbReference type="CDD" id="cd08589">
    <property type="entry name" value="PI-PLCc_SaPLC1_like"/>
    <property type="match status" value="1"/>
</dbReference>
<evidence type="ECO:0000313" key="2">
    <source>
        <dbReference type="EMBL" id="OXM46951.1"/>
    </source>
</evidence>
<feature type="chain" id="PRO_5039605813" description="Lipoprotein" evidence="1">
    <location>
        <begin position="28"/>
        <end position="339"/>
    </location>
</feature>
<dbReference type="PROSITE" id="PS50007">
    <property type="entry name" value="PIPLC_X_DOMAIN"/>
    <property type="match status" value="1"/>
</dbReference>
<dbReference type="GO" id="GO:0008081">
    <property type="term" value="F:phosphoric diester hydrolase activity"/>
    <property type="evidence" value="ECO:0007669"/>
    <property type="project" value="InterPro"/>
</dbReference>
<dbReference type="Pfam" id="PF16670">
    <property type="entry name" value="PI-PLC-C1"/>
    <property type="match status" value="1"/>
</dbReference>
<keyword evidence="1" id="KW-0732">Signal</keyword>
<sequence>MKLLPAVSLAGVIVAASLSGTIANADAAKVSHVTTVGVHNTYETGAYDYLARSLDAGTSLIELDVWPNIITREWKVSHSNPLGNNNNCVAASSPSQLYSGGRNKNLEHCLDDIRVWLGAHPDSKPITLKLEMKTGFADNRGLGPDELDASVRAHLGGAVFRPADLLGGYATLDDAAKADNWPSLDALRGKVIIEVIPGTVEEGNPTDTLKTDVEYARYLRSLKDAGRVGEAQIFPTVHGAAPGDPRSKYADAGLRPWFVVFDGDANAFLTQTGPGWYDDNHYYVVMTDAHNVAPAIDSRAPTVDQASARAALLAKNHASVLTSDWTGLTTVLPQVLTRG</sequence>
<evidence type="ECO:0000313" key="3">
    <source>
        <dbReference type="Proteomes" id="UP000215563"/>
    </source>
</evidence>
<feature type="signal peptide" evidence="1">
    <location>
        <begin position="1"/>
        <end position="27"/>
    </location>
</feature>
<dbReference type="SUPFAM" id="SSF51695">
    <property type="entry name" value="PLC-like phosphodiesterases"/>
    <property type="match status" value="1"/>
</dbReference>
<dbReference type="Gene3D" id="3.20.20.190">
    <property type="entry name" value="Phosphatidylinositol (PI) phosphodiesterase"/>
    <property type="match status" value="1"/>
</dbReference>
<comment type="caution">
    <text evidence="2">The sequence shown here is derived from an EMBL/GenBank/DDBJ whole genome shotgun (WGS) entry which is preliminary data.</text>
</comment>
<evidence type="ECO:0008006" key="4">
    <source>
        <dbReference type="Google" id="ProtNLM"/>
    </source>
</evidence>
<name>A0A229RKD8_AMYAL</name>
<organism evidence="2 3">
    <name type="scientific">Amycolatopsis alba DSM 44262</name>
    <dbReference type="NCBI Taxonomy" id="1125972"/>
    <lineage>
        <taxon>Bacteria</taxon>
        <taxon>Bacillati</taxon>
        <taxon>Actinomycetota</taxon>
        <taxon>Actinomycetes</taxon>
        <taxon>Pseudonocardiales</taxon>
        <taxon>Pseudonocardiaceae</taxon>
        <taxon>Amycolatopsis</taxon>
    </lineage>
</organism>
<dbReference type="GO" id="GO:0006629">
    <property type="term" value="P:lipid metabolic process"/>
    <property type="evidence" value="ECO:0007669"/>
    <property type="project" value="InterPro"/>
</dbReference>
<accession>A0A229RKD8</accession>
<dbReference type="InterPro" id="IPR017946">
    <property type="entry name" value="PLC-like_Pdiesterase_TIM-brl"/>
</dbReference>
<dbReference type="RefSeq" id="WP_020631905.1">
    <property type="nucleotide sequence ID" value="NZ_KB913032.1"/>
</dbReference>
<dbReference type="EMBL" id="NMQU01000082">
    <property type="protein sequence ID" value="OXM46951.1"/>
    <property type="molecule type" value="Genomic_DNA"/>
</dbReference>
<keyword evidence="3" id="KW-1185">Reference proteome</keyword>
<gene>
    <name evidence="2" type="ORF">CFP75_25950</name>
</gene>
<proteinExistence type="predicted"/>
<dbReference type="InterPro" id="IPR032075">
    <property type="entry name" value="PI-PLC-C1"/>
</dbReference>
<dbReference type="AlphaFoldDB" id="A0A229RKD8"/>
<reference evidence="2 3" key="1">
    <citation type="submission" date="2017-07" db="EMBL/GenBank/DDBJ databases">
        <title>Amycolatopsis alba DSM 44262 Genome sequencing and assembly.</title>
        <authorList>
            <person name="Kaur N."/>
            <person name="Mayilraj S."/>
        </authorList>
    </citation>
    <scope>NUCLEOTIDE SEQUENCE [LARGE SCALE GENOMIC DNA]</scope>
    <source>
        <strain evidence="2 3">DSM 44262</strain>
    </source>
</reference>